<proteinExistence type="predicted"/>
<dbReference type="PRINTS" id="PR01021">
    <property type="entry name" value="OMPADOMAIN"/>
</dbReference>
<dbReference type="PROSITE" id="PS51123">
    <property type="entry name" value="OMPA_2"/>
    <property type="match status" value="1"/>
</dbReference>
<keyword evidence="8" id="KW-1185">Reference proteome</keyword>
<comment type="subcellular location">
    <subcellularLocation>
        <location evidence="1">Cell outer membrane</location>
    </subcellularLocation>
</comment>
<keyword evidence="2 4" id="KW-0472">Membrane</keyword>
<name>A0A4U1C9Q8_9SPHI</name>
<evidence type="ECO:0000256" key="3">
    <source>
        <dbReference type="ARBA" id="ARBA00023237"/>
    </source>
</evidence>
<evidence type="ECO:0000313" key="7">
    <source>
        <dbReference type="EMBL" id="TKC01179.1"/>
    </source>
</evidence>
<evidence type="ECO:0000259" key="6">
    <source>
        <dbReference type="PROSITE" id="PS51123"/>
    </source>
</evidence>
<sequence length="437" mass="48844">MKTKLFLLSMLIVSFCQAQINTKDIKRNAEGRVNETVNKGVNAGIDKIEKGIGGLFSGKKAKNTVKIDSGANVEAINETEKASQSAQQNAEILRKFDFVQGDKILVLENFSQDNLGDFPAKWSTNSGGEIVELNGENWFNPGKNGVFMPQFINNLPDNFTFEFDVSSSANFNFYSNPLSFSIAALAKPSTDYVKWKLFNRLGRDGIEVGIHPKSVSTSNSKGTTNYQIYNNGNYGDKNKAMQNEFISDIKATVHVSIWRQKNRLRIYLNQQKVWDLPTAFVDGKKYNSILFQTGNFKKEEDKYYINNLRLAVGNPDTRNKLINEGKFVSSGILFDVNSANIKLESLGLIKSIAMILQENPAVKIKIIGHTDSDGDEKDNLKLSKQRAEALKTMLSTDFEIATARMQTDGKGESVPAMPNTSEINKANNRRVEFIKIK</sequence>
<dbReference type="OrthoDB" id="9800869at2"/>
<dbReference type="SUPFAM" id="SSF103088">
    <property type="entry name" value="OmpA-like"/>
    <property type="match status" value="1"/>
</dbReference>
<dbReference type="Proteomes" id="UP000310477">
    <property type="component" value="Unassembled WGS sequence"/>
</dbReference>
<evidence type="ECO:0000256" key="2">
    <source>
        <dbReference type="ARBA" id="ARBA00023136"/>
    </source>
</evidence>
<feature type="domain" description="OmpA-like" evidence="6">
    <location>
        <begin position="321"/>
        <end position="437"/>
    </location>
</feature>
<comment type="caution">
    <text evidence="7">The sequence shown here is derived from an EMBL/GenBank/DDBJ whole genome shotgun (WGS) entry which is preliminary data.</text>
</comment>
<dbReference type="PANTHER" id="PTHR30329:SF21">
    <property type="entry name" value="LIPOPROTEIN YIAD-RELATED"/>
    <property type="match status" value="1"/>
</dbReference>
<dbReference type="RefSeq" id="WP_136876312.1">
    <property type="nucleotide sequence ID" value="NZ_SWBO01000004.1"/>
</dbReference>
<accession>A0A4U1C9Q8</accession>
<reference evidence="7 8" key="1">
    <citation type="submission" date="2019-04" db="EMBL/GenBank/DDBJ databases">
        <title>Pedobacter sp. AR-2-6 sp. nov., isolated from Arctic soil.</title>
        <authorList>
            <person name="Dahal R.H."/>
            <person name="Kim D.-U."/>
        </authorList>
    </citation>
    <scope>NUCLEOTIDE SEQUENCE [LARGE SCALE GENOMIC DNA]</scope>
    <source>
        <strain evidence="7 8">AR-2-6</strain>
    </source>
</reference>
<dbReference type="AlphaFoldDB" id="A0A4U1C9Q8"/>
<feature type="chain" id="PRO_5020978392" evidence="5">
    <location>
        <begin position="19"/>
        <end position="437"/>
    </location>
</feature>
<evidence type="ECO:0000256" key="4">
    <source>
        <dbReference type="PROSITE-ProRule" id="PRU00473"/>
    </source>
</evidence>
<dbReference type="InterPro" id="IPR006665">
    <property type="entry name" value="OmpA-like"/>
</dbReference>
<dbReference type="Pfam" id="PF00691">
    <property type="entry name" value="OmpA"/>
    <property type="match status" value="1"/>
</dbReference>
<feature type="signal peptide" evidence="5">
    <location>
        <begin position="1"/>
        <end position="18"/>
    </location>
</feature>
<dbReference type="Gene3D" id="3.30.1330.60">
    <property type="entry name" value="OmpA-like domain"/>
    <property type="match status" value="1"/>
</dbReference>
<keyword evidence="5" id="KW-0732">Signal</keyword>
<gene>
    <name evidence="7" type="ORF">FA045_08000</name>
</gene>
<evidence type="ECO:0000256" key="1">
    <source>
        <dbReference type="ARBA" id="ARBA00004442"/>
    </source>
</evidence>
<dbReference type="PANTHER" id="PTHR30329">
    <property type="entry name" value="STATOR ELEMENT OF FLAGELLAR MOTOR COMPLEX"/>
    <property type="match status" value="1"/>
</dbReference>
<evidence type="ECO:0000313" key="8">
    <source>
        <dbReference type="Proteomes" id="UP000310477"/>
    </source>
</evidence>
<dbReference type="CDD" id="cd07185">
    <property type="entry name" value="OmpA_C-like"/>
    <property type="match status" value="1"/>
</dbReference>
<evidence type="ECO:0000256" key="5">
    <source>
        <dbReference type="SAM" id="SignalP"/>
    </source>
</evidence>
<organism evidence="7 8">
    <name type="scientific">Pedobacter cryotolerans</name>
    <dbReference type="NCBI Taxonomy" id="2571270"/>
    <lineage>
        <taxon>Bacteria</taxon>
        <taxon>Pseudomonadati</taxon>
        <taxon>Bacteroidota</taxon>
        <taxon>Sphingobacteriia</taxon>
        <taxon>Sphingobacteriales</taxon>
        <taxon>Sphingobacteriaceae</taxon>
        <taxon>Pedobacter</taxon>
    </lineage>
</organism>
<protein>
    <submittedName>
        <fullName evidence="7">OmpA family protein</fullName>
    </submittedName>
</protein>
<dbReference type="InterPro" id="IPR036737">
    <property type="entry name" value="OmpA-like_sf"/>
</dbReference>
<keyword evidence="3" id="KW-0998">Cell outer membrane</keyword>
<dbReference type="InterPro" id="IPR050330">
    <property type="entry name" value="Bact_OuterMem_StrucFunc"/>
</dbReference>
<dbReference type="InterPro" id="IPR006664">
    <property type="entry name" value="OMP_bac"/>
</dbReference>
<dbReference type="GO" id="GO:0009279">
    <property type="term" value="C:cell outer membrane"/>
    <property type="evidence" value="ECO:0007669"/>
    <property type="project" value="UniProtKB-SubCell"/>
</dbReference>
<dbReference type="EMBL" id="SWBO01000004">
    <property type="protein sequence ID" value="TKC01179.1"/>
    <property type="molecule type" value="Genomic_DNA"/>
</dbReference>